<evidence type="ECO:0000256" key="4">
    <source>
        <dbReference type="ARBA" id="ARBA00022679"/>
    </source>
</evidence>
<dbReference type="Pfam" id="PF02782">
    <property type="entry name" value="FGGY_C"/>
    <property type="match status" value="1"/>
</dbReference>
<evidence type="ECO:0000256" key="7">
    <source>
        <dbReference type="ARBA" id="ARBA00022798"/>
    </source>
</evidence>
<keyword evidence="11" id="KW-0812">Transmembrane</keyword>
<evidence type="ECO:0000259" key="13">
    <source>
        <dbReference type="Pfam" id="PF11904"/>
    </source>
</evidence>
<dbReference type="SUPFAM" id="SSF53067">
    <property type="entry name" value="Actin-like ATPase domain"/>
    <property type="match status" value="2"/>
</dbReference>
<dbReference type="InterPro" id="IPR043129">
    <property type="entry name" value="ATPase_NBD"/>
</dbReference>
<dbReference type="STRING" id="37546.A0A1B0GBH5"/>
<evidence type="ECO:0000256" key="2">
    <source>
        <dbReference type="ARBA" id="ARBA00009156"/>
    </source>
</evidence>
<dbReference type="PANTHER" id="PTHR10196">
    <property type="entry name" value="SUGAR KINASE"/>
    <property type="match status" value="1"/>
</dbReference>
<dbReference type="InterPro" id="IPR055285">
    <property type="entry name" value="ANKRD13_C"/>
</dbReference>
<accession>A0A1B0GBH5</accession>
<dbReference type="InterPro" id="IPR018485">
    <property type="entry name" value="FGGY_C"/>
</dbReference>
<dbReference type="EMBL" id="CCAG010014016">
    <property type="status" value="NOT_ANNOTATED_CDS"/>
    <property type="molecule type" value="Genomic_DNA"/>
</dbReference>
<dbReference type="PROSITE" id="PS00445">
    <property type="entry name" value="FGGY_KINASES_2"/>
    <property type="match status" value="1"/>
</dbReference>
<evidence type="ECO:0000256" key="3">
    <source>
        <dbReference type="ARBA" id="ARBA00012099"/>
    </source>
</evidence>
<evidence type="ECO:0000313" key="14">
    <source>
        <dbReference type="EnsemblMetazoa" id="GMOY010657-PA"/>
    </source>
</evidence>
<dbReference type="VEuPathDB" id="VectorBase:GMOY010657"/>
<dbReference type="GO" id="GO:0004370">
    <property type="term" value="F:glycerol kinase activity"/>
    <property type="evidence" value="ECO:0007669"/>
    <property type="project" value="UniProtKB-EC"/>
</dbReference>
<dbReference type="Pfam" id="PF11904">
    <property type="entry name" value="ANKRD13_C"/>
    <property type="match status" value="1"/>
</dbReference>
<dbReference type="InterPro" id="IPR002110">
    <property type="entry name" value="Ankyrin_rpt"/>
</dbReference>
<dbReference type="GO" id="GO:0019563">
    <property type="term" value="P:glycerol catabolic process"/>
    <property type="evidence" value="ECO:0007669"/>
    <property type="project" value="UniProtKB-UniPathway"/>
</dbReference>
<comment type="similarity">
    <text evidence="2">Belongs to the FGGY kinase family.</text>
</comment>
<dbReference type="Gene3D" id="1.25.40.20">
    <property type="entry name" value="Ankyrin repeat-containing domain"/>
    <property type="match status" value="1"/>
</dbReference>
<feature type="repeat" description="ANK" evidence="10">
    <location>
        <begin position="118"/>
        <end position="150"/>
    </location>
</feature>
<dbReference type="PROSITE" id="PS50088">
    <property type="entry name" value="ANK_REPEAT"/>
    <property type="match status" value="1"/>
</dbReference>
<name>A0A1B0GBH5_GLOMM</name>
<dbReference type="Pfam" id="PF12796">
    <property type="entry name" value="Ank_2"/>
    <property type="match status" value="1"/>
</dbReference>
<keyword evidence="11" id="KW-0472">Membrane</keyword>
<reference evidence="14" key="1">
    <citation type="submission" date="2020-05" db="UniProtKB">
        <authorList>
            <consortium name="EnsemblMetazoa"/>
        </authorList>
    </citation>
    <scope>IDENTIFICATION</scope>
    <source>
        <strain evidence="14">Yale</strain>
    </source>
</reference>
<dbReference type="PROSITE" id="PS50297">
    <property type="entry name" value="ANK_REP_REGION"/>
    <property type="match status" value="1"/>
</dbReference>
<keyword evidence="4" id="KW-0808">Transferase</keyword>
<keyword evidence="11" id="KW-1133">Transmembrane helix</keyword>
<evidence type="ECO:0000259" key="12">
    <source>
        <dbReference type="Pfam" id="PF02782"/>
    </source>
</evidence>
<dbReference type="EC" id="2.7.1.30" evidence="3"/>
<dbReference type="PANTHER" id="PTHR10196:SF69">
    <property type="entry name" value="GLYCEROL KINASE"/>
    <property type="match status" value="1"/>
</dbReference>
<keyword evidence="8" id="KW-0067">ATP-binding</keyword>
<dbReference type="Proteomes" id="UP000092444">
    <property type="component" value="Unassembled WGS sequence"/>
</dbReference>
<keyword evidence="6" id="KW-0418">Kinase</keyword>
<dbReference type="FunFam" id="3.30.420.40:FF:000086">
    <property type="entry name" value="Glycerol kinase"/>
    <property type="match status" value="1"/>
</dbReference>
<dbReference type="UniPathway" id="UPA00618">
    <property type="reaction ID" value="UER00672"/>
</dbReference>
<feature type="transmembrane region" description="Helical" evidence="11">
    <location>
        <begin position="1038"/>
        <end position="1057"/>
    </location>
</feature>
<evidence type="ECO:0000256" key="6">
    <source>
        <dbReference type="ARBA" id="ARBA00022777"/>
    </source>
</evidence>
<feature type="domain" description="Carbohydrate kinase FGGY C-terminal" evidence="12">
    <location>
        <begin position="743"/>
        <end position="964"/>
    </location>
</feature>
<evidence type="ECO:0000256" key="10">
    <source>
        <dbReference type="PROSITE-ProRule" id="PRU00023"/>
    </source>
</evidence>
<dbReference type="SUPFAM" id="SSF48403">
    <property type="entry name" value="Ankyrin repeat"/>
    <property type="match status" value="1"/>
</dbReference>
<evidence type="ECO:0000313" key="15">
    <source>
        <dbReference type="Proteomes" id="UP000092444"/>
    </source>
</evidence>
<dbReference type="EnsemblMetazoa" id="GMOY010657-RA">
    <property type="protein sequence ID" value="GMOY010657-PA"/>
    <property type="gene ID" value="GMOY010657"/>
</dbReference>
<evidence type="ECO:0000256" key="8">
    <source>
        <dbReference type="ARBA" id="ARBA00022840"/>
    </source>
</evidence>
<evidence type="ECO:0000256" key="1">
    <source>
        <dbReference type="ARBA" id="ARBA00005190"/>
    </source>
</evidence>
<evidence type="ECO:0000256" key="11">
    <source>
        <dbReference type="SAM" id="Phobius"/>
    </source>
</evidence>
<feature type="domain" description="Ankyrin repeat" evidence="13">
    <location>
        <begin position="234"/>
        <end position="495"/>
    </location>
</feature>
<comment type="pathway">
    <text evidence="1">Polyol metabolism; glycerol degradation via glycerol kinase pathway; sn-glycerol 3-phosphate from glycerol: step 1/1.</text>
</comment>
<dbReference type="PhylomeDB" id="A0A1B0GBH5"/>
<keyword evidence="15" id="KW-1185">Reference proteome</keyword>
<dbReference type="InterPro" id="IPR018483">
    <property type="entry name" value="Carb_kinase_FGGY_CS"/>
</dbReference>
<evidence type="ECO:0000256" key="9">
    <source>
        <dbReference type="ARBA" id="ARBA00043149"/>
    </source>
</evidence>
<keyword evidence="10" id="KW-0040">ANK repeat</keyword>
<dbReference type="GO" id="GO:0005739">
    <property type="term" value="C:mitochondrion"/>
    <property type="evidence" value="ECO:0007669"/>
    <property type="project" value="TreeGrafter"/>
</dbReference>
<proteinExistence type="inferred from homology"/>
<keyword evidence="7" id="KW-0319">Glycerol metabolism</keyword>
<dbReference type="GO" id="GO:0005524">
    <property type="term" value="F:ATP binding"/>
    <property type="evidence" value="ECO:0007669"/>
    <property type="project" value="UniProtKB-KW"/>
</dbReference>
<organism evidence="14 15">
    <name type="scientific">Glossina morsitans morsitans</name>
    <name type="common">Savannah tsetse fly</name>
    <dbReference type="NCBI Taxonomy" id="37546"/>
    <lineage>
        <taxon>Eukaryota</taxon>
        <taxon>Metazoa</taxon>
        <taxon>Ecdysozoa</taxon>
        <taxon>Arthropoda</taxon>
        <taxon>Hexapoda</taxon>
        <taxon>Insecta</taxon>
        <taxon>Pterygota</taxon>
        <taxon>Neoptera</taxon>
        <taxon>Endopterygota</taxon>
        <taxon>Diptera</taxon>
        <taxon>Brachycera</taxon>
        <taxon>Muscomorpha</taxon>
        <taxon>Hippoboscoidea</taxon>
        <taxon>Glossinidae</taxon>
        <taxon>Glossina</taxon>
    </lineage>
</organism>
<keyword evidence="5" id="KW-0547">Nucleotide-binding</keyword>
<evidence type="ECO:0000256" key="5">
    <source>
        <dbReference type="ARBA" id="ARBA00022741"/>
    </source>
</evidence>
<protein>
    <recommendedName>
        <fullName evidence="3">glycerol kinase</fullName>
        <ecNumber evidence="3">2.7.1.30</ecNumber>
    </recommendedName>
    <alternativeName>
        <fullName evidence="9">ATP:glycerol 3-phosphotransferase</fullName>
    </alternativeName>
</protein>
<dbReference type="InterPro" id="IPR036770">
    <property type="entry name" value="Ankyrin_rpt-contain_sf"/>
</dbReference>
<dbReference type="AlphaFoldDB" id="A0A1B0GBH5"/>
<dbReference type="SMART" id="SM00248">
    <property type="entry name" value="ANK"/>
    <property type="match status" value="3"/>
</dbReference>
<sequence length="1063" mass="119769">KEKKIKPINGAINNKNLLEKNGGSVKAENFSVPTTQMDVSIPDLEDEADDLFHSAPNTPTRTPQTTPESARKLFLDWECEEYPLHKCVFLDDYKMLAYLLQKALGKSLDVELSRRDKHGNSALHLAVMLGRKECTHLLLTHNAPVKQKNSEGWSCLAEAISYGDRQIIGAMLRKLRQQSRQHLESQRANMIRGLQQMQDFYMELKWDFASWVPLVSRMLPSDICRIHKSGSSLRLDTTLVDFNDMRWERGDISFIFRGDRPMNHSLTVLDNEYECYQRIHYEEADIEDEIDTLMSTDILAANMSTKSIHFRRAQTGWIFKEDRKELVGGQYHCELYAIHGLILKQRKRREHLSQDDLQKNKAMVDTLTKGRRSSLTNCSNNSADAGSASATVTIPRRCSLQPPPPPAVSWEEYINADVGKCPQLGRPPIHKQSNKSLRATVAMSKDFPLNVDMLLNILEVIAPFKHINKLREFVALKLPAGFPVKVEIPVLHTVYSAKNAEVLTFHELKLKQIVHNAGWMEYDPTEIWKHTLECIEVAYKNLVILEISPYDIIAVGICSVRGTTVIWDSTTGASLYNAIGWTDCRCTSQLKTILNNVKYNVNYLRPRSGLPLSTCFSALKIKWLMDNVTSVPDHITKRTLCCGTLDSWLLWNLTGAESCGVHATDVTNAQYTGLMNIRTLQWDKRLCEFYRIPLSILPRIHSNSEVFGYVIGGPLDGIPIAGSIGDQPASLLGQLSLKVGQNVCSIDDSCFVLLNTGEELIESQNGLISAIAYKLGAQAKPCYALEGAISNAGATVKWLKEELRINPEINSNDNVVEVLNTFLGESSMISSSCSSSMLNAECGLAAKRSEITFVPAFHGLYSPYWRYDARGTLLGLTSQTTAENVTQAAFEATGFQIHEILQAFKRDAVTWDWKNIKERLLFGGEYAENNSFIQFIADIVGFILERPQTTSPAGLGTMIAAGITMKVVDLKYAELAYMPPSDAFSPTTTQNRRNLLYKRWEYAVRKCLNWNNYETYEADLALFAQRERDPNLSIRRSLPGSIFLTTTFVFLIVAKFLKNKYIT</sequence>
<dbReference type="Gene3D" id="3.30.420.40">
    <property type="match status" value="2"/>
</dbReference>